<evidence type="ECO:0000259" key="1">
    <source>
        <dbReference type="Pfam" id="PF01797"/>
    </source>
</evidence>
<dbReference type="Gene3D" id="3.30.70.1290">
    <property type="entry name" value="Transposase IS200-like"/>
    <property type="match status" value="1"/>
</dbReference>
<dbReference type="NCBIfam" id="NF033573">
    <property type="entry name" value="transpos_IS200"/>
    <property type="match status" value="1"/>
</dbReference>
<name>A0A8S0YAF8_9GAMM</name>
<dbReference type="PANTHER" id="PTHR33360">
    <property type="entry name" value="TRANSPOSASE FOR INSERTION SEQUENCE ELEMENT IS200"/>
    <property type="match status" value="1"/>
</dbReference>
<dbReference type="GO" id="GO:0004803">
    <property type="term" value="F:transposase activity"/>
    <property type="evidence" value="ECO:0007669"/>
    <property type="project" value="InterPro"/>
</dbReference>
<organism evidence="2 3">
    <name type="scientific">Candidatus Methylobacter favarea</name>
    <dbReference type="NCBI Taxonomy" id="2707345"/>
    <lineage>
        <taxon>Bacteria</taxon>
        <taxon>Pseudomonadati</taxon>
        <taxon>Pseudomonadota</taxon>
        <taxon>Gammaproteobacteria</taxon>
        <taxon>Methylococcales</taxon>
        <taxon>Methylococcaceae</taxon>
        <taxon>Methylobacter</taxon>
    </lineage>
</organism>
<reference evidence="2 3" key="1">
    <citation type="submission" date="2020-02" db="EMBL/GenBank/DDBJ databases">
        <authorList>
            <person name="Hogendoorn C."/>
        </authorList>
    </citation>
    <scope>NUCLEOTIDE SEQUENCE [LARGE SCALE GENOMIC DNA]</scope>
    <source>
        <strain evidence="2">METHB21</strain>
    </source>
</reference>
<dbReference type="GO" id="GO:0006313">
    <property type="term" value="P:DNA transposition"/>
    <property type="evidence" value="ECO:0007669"/>
    <property type="project" value="InterPro"/>
</dbReference>
<dbReference type="EMBL" id="CADCXN010000080">
    <property type="protein sequence ID" value="CAA9891795.1"/>
    <property type="molecule type" value="Genomic_DNA"/>
</dbReference>
<protein>
    <submittedName>
        <fullName evidence="2">Transposase</fullName>
    </submittedName>
</protein>
<dbReference type="InterPro" id="IPR036515">
    <property type="entry name" value="Transposase_17_sf"/>
</dbReference>
<comment type="caution">
    <text evidence="2">The sequence shown here is derived from an EMBL/GenBank/DDBJ whole genome shotgun (WGS) entry which is preliminary data.</text>
</comment>
<dbReference type="InterPro" id="IPR002686">
    <property type="entry name" value="Transposase_17"/>
</dbReference>
<dbReference type="SUPFAM" id="SSF143422">
    <property type="entry name" value="Transposase IS200-like"/>
    <property type="match status" value="1"/>
</dbReference>
<gene>
    <name evidence="2" type="ORF">METHB2_50066</name>
</gene>
<keyword evidence="3" id="KW-1185">Reference proteome</keyword>
<dbReference type="GO" id="GO:0003677">
    <property type="term" value="F:DNA binding"/>
    <property type="evidence" value="ECO:0007669"/>
    <property type="project" value="InterPro"/>
</dbReference>
<dbReference type="Proteomes" id="UP000494216">
    <property type="component" value="Unassembled WGS sequence"/>
</dbReference>
<dbReference type="AlphaFoldDB" id="A0A8S0YAF8"/>
<evidence type="ECO:0000313" key="3">
    <source>
        <dbReference type="Proteomes" id="UP000494216"/>
    </source>
</evidence>
<feature type="domain" description="Transposase IS200-like" evidence="1">
    <location>
        <begin position="11"/>
        <end position="73"/>
    </location>
</feature>
<dbReference type="Pfam" id="PF01797">
    <property type="entry name" value="Y1_Tnp"/>
    <property type="match status" value="1"/>
</dbReference>
<sequence>MSRFQKLSHVIWHCQYHIVWVPKYRDKVLKGIGCEVWKSIAILSERWGREIAVLSIQVDHVRLLLKVHPKISIPC</sequence>
<dbReference type="PANTHER" id="PTHR33360:SF2">
    <property type="entry name" value="TRANSPOSASE FOR INSERTION SEQUENCE ELEMENT IS200"/>
    <property type="match status" value="1"/>
</dbReference>
<accession>A0A8S0YAF8</accession>
<evidence type="ECO:0000313" key="2">
    <source>
        <dbReference type="EMBL" id="CAA9891795.1"/>
    </source>
</evidence>
<dbReference type="RefSeq" id="WP_217426530.1">
    <property type="nucleotide sequence ID" value="NZ_CADCXN010000080.1"/>
</dbReference>
<proteinExistence type="predicted"/>